<protein>
    <submittedName>
        <fullName evidence="2">Uncharacterized protein</fullName>
    </submittedName>
</protein>
<evidence type="ECO:0000313" key="3">
    <source>
        <dbReference type="Proteomes" id="UP000219612"/>
    </source>
</evidence>
<dbReference type="EMBL" id="OBDY01000044">
    <property type="protein sequence ID" value="SNY72745.1"/>
    <property type="molecule type" value="Genomic_DNA"/>
</dbReference>
<keyword evidence="1" id="KW-1133">Transmembrane helix</keyword>
<organism evidence="2 3">
    <name type="scientific">Paractinoplanes atraurantiacus</name>
    <dbReference type="NCBI Taxonomy" id="1036182"/>
    <lineage>
        <taxon>Bacteria</taxon>
        <taxon>Bacillati</taxon>
        <taxon>Actinomycetota</taxon>
        <taxon>Actinomycetes</taxon>
        <taxon>Micromonosporales</taxon>
        <taxon>Micromonosporaceae</taxon>
        <taxon>Paractinoplanes</taxon>
    </lineage>
</organism>
<reference evidence="2 3" key="1">
    <citation type="submission" date="2017-09" db="EMBL/GenBank/DDBJ databases">
        <authorList>
            <person name="Ehlers B."/>
            <person name="Leendertz F.H."/>
        </authorList>
    </citation>
    <scope>NUCLEOTIDE SEQUENCE [LARGE SCALE GENOMIC DNA]</scope>
    <source>
        <strain evidence="2 3">CGMCC 4.6857</strain>
    </source>
</reference>
<gene>
    <name evidence="2" type="ORF">SAMN05421748_1443</name>
</gene>
<dbReference type="AlphaFoldDB" id="A0A285KJH9"/>
<sequence>MSATTGPAAVTVGDTAPATAVRDDVPAREPATRGEARLRAYARVRLTGASAVAKRGWAVAVGDVPSVWSEAPASPAELVRYARDGAWCRDTRGFIRGAGRVYHTVVAIPVCLVLYVIALILQRPGRLTAALFLSLIVWLVL</sequence>
<name>A0A285KJH9_9ACTN</name>
<proteinExistence type="predicted"/>
<keyword evidence="1" id="KW-0812">Transmembrane</keyword>
<evidence type="ECO:0000256" key="1">
    <source>
        <dbReference type="SAM" id="Phobius"/>
    </source>
</evidence>
<accession>A0A285KJH9</accession>
<keyword evidence="3" id="KW-1185">Reference proteome</keyword>
<evidence type="ECO:0000313" key="2">
    <source>
        <dbReference type="EMBL" id="SNY72745.1"/>
    </source>
</evidence>
<keyword evidence="1" id="KW-0472">Membrane</keyword>
<dbReference type="Proteomes" id="UP000219612">
    <property type="component" value="Unassembled WGS sequence"/>
</dbReference>
<feature type="transmembrane region" description="Helical" evidence="1">
    <location>
        <begin position="101"/>
        <end position="118"/>
    </location>
</feature>